<name>A0A3M8SYQ7_9GAMM</name>
<dbReference type="OrthoDB" id="5986598at2"/>
<dbReference type="RefSeq" id="WP_123086612.1">
    <property type="nucleotide sequence ID" value="NZ_RIBS01000001.1"/>
</dbReference>
<dbReference type="EMBL" id="RIBS01000001">
    <property type="protein sequence ID" value="RNF86497.1"/>
    <property type="molecule type" value="Genomic_DNA"/>
</dbReference>
<comment type="caution">
    <text evidence="2">The sequence shown here is derived from an EMBL/GenBank/DDBJ whole genome shotgun (WGS) entry which is preliminary data.</text>
</comment>
<organism evidence="2 3">
    <name type="scientific">Montanilutibacter psychrotolerans</name>
    <dbReference type="NCBI Taxonomy" id="1327343"/>
    <lineage>
        <taxon>Bacteria</taxon>
        <taxon>Pseudomonadati</taxon>
        <taxon>Pseudomonadota</taxon>
        <taxon>Gammaproteobacteria</taxon>
        <taxon>Lysobacterales</taxon>
        <taxon>Lysobacteraceae</taxon>
        <taxon>Montanilutibacter</taxon>
    </lineage>
</organism>
<evidence type="ECO:0008006" key="4">
    <source>
        <dbReference type="Google" id="ProtNLM"/>
    </source>
</evidence>
<accession>A0A3M8SYQ7</accession>
<feature type="signal peptide" evidence="1">
    <location>
        <begin position="1"/>
        <end position="19"/>
    </location>
</feature>
<keyword evidence="3" id="KW-1185">Reference proteome</keyword>
<dbReference type="Proteomes" id="UP000267049">
    <property type="component" value="Unassembled WGS sequence"/>
</dbReference>
<dbReference type="AlphaFoldDB" id="A0A3M8SYQ7"/>
<feature type="chain" id="PRO_5017936594" description="PepSY domain-containing protein" evidence="1">
    <location>
        <begin position="20"/>
        <end position="123"/>
    </location>
</feature>
<keyword evidence="1" id="KW-0732">Signal</keyword>
<evidence type="ECO:0000313" key="2">
    <source>
        <dbReference type="EMBL" id="RNF86497.1"/>
    </source>
</evidence>
<proteinExistence type="predicted"/>
<reference evidence="2 3" key="1">
    <citation type="submission" date="2018-11" db="EMBL/GenBank/DDBJ databases">
        <title>Lysobacter cryohumiis sp. nov., isolated from soil in the Tianshan Mountains, Xinjiang, China.</title>
        <authorList>
            <person name="Luo Y."/>
            <person name="Sheng H."/>
        </authorList>
    </citation>
    <scope>NUCLEOTIDE SEQUENCE [LARGE SCALE GENOMIC DNA]</scope>
    <source>
        <strain evidence="2 3">ZS60</strain>
    </source>
</reference>
<evidence type="ECO:0000313" key="3">
    <source>
        <dbReference type="Proteomes" id="UP000267049"/>
    </source>
</evidence>
<sequence>MRKLLIGICLGLVASVAGADGVENKWRLEFSGNAESAGRIVLALAPAQGDPIRATVDVPYGRAENDVARDVRDALQAQSGKRYSVEVDDGEDVLVKKHEGERDFVITIVENSVQGVRINIGAE</sequence>
<gene>
    <name evidence="2" type="ORF">EER27_03580</name>
</gene>
<evidence type="ECO:0000256" key="1">
    <source>
        <dbReference type="SAM" id="SignalP"/>
    </source>
</evidence>
<protein>
    <recommendedName>
        <fullName evidence="4">PepSY domain-containing protein</fullName>
    </recommendedName>
</protein>